<evidence type="ECO:0000256" key="8">
    <source>
        <dbReference type="ARBA" id="ARBA00022670"/>
    </source>
</evidence>
<evidence type="ECO:0000256" key="15">
    <source>
        <dbReference type="ARBA" id="ARBA00031501"/>
    </source>
</evidence>
<evidence type="ECO:0000256" key="13">
    <source>
        <dbReference type="ARBA" id="ARBA00023277"/>
    </source>
</evidence>
<keyword evidence="12" id="KW-0843">Virulence</keyword>
<dbReference type="GO" id="GO:0005975">
    <property type="term" value="P:carbohydrate metabolic process"/>
    <property type="evidence" value="ECO:0007669"/>
    <property type="project" value="InterPro"/>
</dbReference>
<dbReference type="GO" id="GO:2001070">
    <property type="term" value="F:starch binding"/>
    <property type="evidence" value="ECO:0007669"/>
    <property type="project" value="InterPro"/>
</dbReference>
<evidence type="ECO:0000256" key="6">
    <source>
        <dbReference type="ARBA" id="ARBA00020295"/>
    </source>
</evidence>
<keyword evidence="11" id="KW-0378">Hydrolase</keyword>
<dbReference type="SUPFAM" id="SSF49452">
    <property type="entry name" value="Starch-binding domain-like"/>
    <property type="match status" value="1"/>
</dbReference>
<dbReference type="Gene3D" id="2.60.40.10">
    <property type="entry name" value="Immunoglobulins"/>
    <property type="match status" value="1"/>
</dbReference>
<dbReference type="PANTHER" id="PTHR32518">
    <property type="match status" value="1"/>
</dbReference>
<keyword evidence="8" id="KW-0645">Protease</keyword>
<evidence type="ECO:0000256" key="10">
    <source>
        <dbReference type="ARBA" id="ARBA00022679"/>
    </source>
</evidence>
<dbReference type="SUPFAM" id="SSF51445">
    <property type="entry name" value="(Trans)glycosidases"/>
    <property type="match status" value="1"/>
</dbReference>
<comment type="caution">
    <text evidence="17">The sequence shown here is derived from an EMBL/GenBank/DDBJ whole genome shotgun (WGS) entry which is preliminary data.</text>
</comment>
<evidence type="ECO:0000256" key="2">
    <source>
        <dbReference type="ARBA" id="ARBA00004496"/>
    </source>
</evidence>
<evidence type="ECO:0000259" key="16">
    <source>
        <dbReference type="Pfam" id="PF00686"/>
    </source>
</evidence>
<dbReference type="AlphaFoldDB" id="A0A4Y8WRC7"/>
<dbReference type="InterPro" id="IPR013783">
    <property type="entry name" value="Ig-like_fold"/>
</dbReference>
<gene>
    <name evidence="17" type="ORF">E4P47_02465</name>
</gene>
<dbReference type="RefSeq" id="WP_134849699.1">
    <property type="nucleotide sequence ID" value="NZ_CP197400.1"/>
</dbReference>
<evidence type="ECO:0000256" key="1">
    <source>
        <dbReference type="ARBA" id="ARBA00000439"/>
    </source>
</evidence>
<evidence type="ECO:0000256" key="12">
    <source>
        <dbReference type="ARBA" id="ARBA00023026"/>
    </source>
</evidence>
<comment type="similarity">
    <text evidence="4">Belongs to the peptidase C25 family.</text>
</comment>
<evidence type="ECO:0000256" key="14">
    <source>
        <dbReference type="ARBA" id="ARBA00031423"/>
    </source>
</evidence>
<keyword evidence="9" id="KW-0328">Glycosyltransferase</keyword>
<dbReference type="GO" id="GO:0008234">
    <property type="term" value="F:cysteine-type peptidase activity"/>
    <property type="evidence" value="ECO:0007669"/>
    <property type="project" value="UniProtKB-KW"/>
</dbReference>
<dbReference type="EMBL" id="SPNC01000021">
    <property type="protein sequence ID" value="TFH96428.1"/>
    <property type="molecule type" value="Genomic_DNA"/>
</dbReference>
<evidence type="ECO:0000313" key="17">
    <source>
        <dbReference type="EMBL" id="TFH96428.1"/>
    </source>
</evidence>
<keyword evidence="11" id="KW-0788">Thiol protease</keyword>
<dbReference type="Proteomes" id="UP000297225">
    <property type="component" value="Unassembled WGS sequence"/>
</dbReference>
<evidence type="ECO:0000313" key="18">
    <source>
        <dbReference type="Proteomes" id="UP000297225"/>
    </source>
</evidence>
<keyword evidence="18" id="KW-1185">Reference proteome</keyword>
<accession>A0A4Y8WRC7</accession>
<protein>
    <recommendedName>
        <fullName evidence="6">4-alpha-glucanotransferase</fullName>
        <ecNumber evidence="5">2.4.1.25</ecNumber>
    </recommendedName>
    <alternativeName>
        <fullName evidence="14">Amylomaltase</fullName>
    </alternativeName>
    <alternativeName>
        <fullName evidence="15">Disproportionating enzyme</fullName>
    </alternativeName>
</protein>
<evidence type="ECO:0000256" key="3">
    <source>
        <dbReference type="ARBA" id="ARBA00005684"/>
    </source>
</evidence>
<organism evidence="17 18">
    <name type="scientific">Porphyromonas levii</name>
    <dbReference type="NCBI Taxonomy" id="28114"/>
    <lineage>
        <taxon>Bacteria</taxon>
        <taxon>Pseudomonadati</taxon>
        <taxon>Bacteroidota</taxon>
        <taxon>Bacteroidia</taxon>
        <taxon>Bacteroidales</taxon>
        <taxon>Porphyromonadaceae</taxon>
        <taxon>Porphyromonas</taxon>
    </lineage>
</organism>
<dbReference type="Pfam" id="PF02446">
    <property type="entry name" value="Glyco_hydro_77"/>
    <property type="match status" value="1"/>
</dbReference>
<dbReference type="InterPro" id="IPR013784">
    <property type="entry name" value="Carb-bd-like_fold"/>
</dbReference>
<feature type="domain" description="CBM20" evidence="16">
    <location>
        <begin position="143"/>
        <end position="212"/>
    </location>
</feature>
<dbReference type="InterPro" id="IPR002044">
    <property type="entry name" value="CBM20"/>
</dbReference>
<keyword evidence="10" id="KW-0808">Transferase</keyword>
<reference evidence="17 18" key="1">
    <citation type="submission" date="2019-03" db="EMBL/GenBank/DDBJ databases">
        <title>Porphyromonas levii Isolated from the Uterus of Dairy Cows.</title>
        <authorList>
            <person name="Francis A.M."/>
        </authorList>
    </citation>
    <scope>NUCLEOTIDE SEQUENCE [LARGE SCALE GENOMIC DNA]</scope>
    <source>
        <strain evidence="17 18">AF5678</strain>
    </source>
</reference>
<dbReference type="Gene3D" id="3.20.20.80">
    <property type="entry name" value="Glycosidases"/>
    <property type="match status" value="1"/>
</dbReference>
<dbReference type="InterPro" id="IPR017853">
    <property type="entry name" value="GH"/>
</dbReference>
<keyword evidence="13" id="KW-0119">Carbohydrate metabolism</keyword>
<proteinExistence type="inferred from homology"/>
<keyword evidence="7" id="KW-0963">Cytoplasm</keyword>
<dbReference type="OrthoDB" id="9811841at2"/>
<dbReference type="STRING" id="1122973.GCA_000379925_01146"/>
<evidence type="ECO:0000256" key="7">
    <source>
        <dbReference type="ARBA" id="ARBA00022490"/>
    </source>
</evidence>
<evidence type="ECO:0000256" key="11">
    <source>
        <dbReference type="ARBA" id="ARBA00022807"/>
    </source>
</evidence>
<comment type="catalytic activity">
    <reaction evidence="1">
        <text>Transfers a segment of a (1-&gt;4)-alpha-D-glucan to a new position in an acceptor, which may be glucose or a (1-&gt;4)-alpha-D-glucan.</text>
        <dbReference type="EC" id="2.4.1.25"/>
    </reaction>
</comment>
<dbReference type="GO" id="GO:0005737">
    <property type="term" value="C:cytoplasm"/>
    <property type="evidence" value="ECO:0007669"/>
    <property type="project" value="UniProtKB-SubCell"/>
</dbReference>
<dbReference type="GO" id="GO:0006508">
    <property type="term" value="P:proteolysis"/>
    <property type="evidence" value="ECO:0007669"/>
    <property type="project" value="UniProtKB-KW"/>
</dbReference>
<dbReference type="Pfam" id="PF00686">
    <property type="entry name" value="CBM_20"/>
    <property type="match status" value="1"/>
</dbReference>
<comment type="similarity">
    <text evidence="3">Belongs to the disproportionating enzyme family.</text>
</comment>
<sequence>MLEIQFKIPYHIGVAGQALQWVGRINGSEMTFNLKPDDANYYWSLLLSVPGESTAELIYSYRVVQGDSIIRTEPPLVPHSLRLSLAQGETSGRIAIDDRWIDTTAEHRMSDAPLAELLGRTDLSRLRIPSFDTGSGDVFLIHSFQEYKGELLVVGADPSIGAWYPEKGLTLALSRKGYLLQFPKRVATEYKLVWRLPSGEVRWELGENRYYQPDDDGIFTFGHLDLPHFEGAEPMHRQLTGTAVPLFSLRGRHTQGVGDFTAATELLDWMQRTGQSVLQLLPIYDTTFTRTDRDSYPYSAITTYGIHPIYLDLRALPGFAEAPEKEEWLRTARALEAEPKVQFAKVLRFKEEVIECLFQRWNERPKSRQFSHFFRTEQAQLLPYALFCAIRDRYPDTLVAHYPYYAEVLLSWEKDKSYLGENLEEAVLRCAFVQYHLYKQLGQLVEEAHKRGILIKGDLPIGVARNSVDVWVEPHLFHLHLDAGSPPDAFSPTGQDWGFPTYNWAEMEREGFAWWRRRLQSMSRHFDALRIDHILGFFRIWSIPAGSGDASLGWYVPALGYTAEEVSGVADFCNRDEQGLYHPLMEPQQRKRYALLSHELKQKIAALSDDYYHHRNESLWRETALKRLTKVMTASDILLCAEDLGVLPKSIQEVLSSLELLSLEVLRMPKCLGKRFVEPQDIPWLSVLTTGTHDMASLRAWWASLSNSERQELAELYHFTDEVTPRGLVKALLREPRALLLILPLQDWFTLTGYGAEIDPQDEQVNIPEDPRHVWNYRVPLPR</sequence>
<comment type="subcellular location">
    <subcellularLocation>
        <location evidence="2">Cytoplasm</location>
    </subcellularLocation>
</comment>
<evidence type="ECO:0000256" key="5">
    <source>
        <dbReference type="ARBA" id="ARBA00012560"/>
    </source>
</evidence>
<dbReference type="EC" id="2.4.1.25" evidence="5"/>
<name>A0A4Y8WRC7_9PORP</name>
<evidence type="ECO:0000256" key="4">
    <source>
        <dbReference type="ARBA" id="ARBA00006067"/>
    </source>
</evidence>
<dbReference type="PANTHER" id="PTHR32518:SF3">
    <property type="entry name" value="4-ALPHA-GLUCANOTRANSFERASE"/>
    <property type="match status" value="1"/>
</dbReference>
<dbReference type="GO" id="GO:0004134">
    <property type="term" value="F:4-alpha-glucanotransferase activity"/>
    <property type="evidence" value="ECO:0007669"/>
    <property type="project" value="UniProtKB-EC"/>
</dbReference>
<dbReference type="InterPro" id="IPR003385">
    <property type="entry name" value="Glyco_hydro_77"/>
</dbReference>
<evidence type="ECO:0000256" key="9">
    <source>
        <dbReference type="ARBA" id="ARBA00022676"/>
    </source>
</evidence>